<dbReference type="InterPro" id="IPR035919">
    <property type="entry name" value="EAL_sf"/>
</dbReference>
<evidence type="ECO:0000313" key="2">
    <source>
        <dbReference type="EMBL" id="RFC67546.1"/>
    </source>
</evidence>
<protein>
    <submittedName>
        <fullName evidence="2">EAL domain-containing protein</fullName>
    </submittedName>
</protein>
<dbReference type="PANTHER" id="PTHR33121:SF76">
    <property type="entry name" value="SIGNALING PROTEIN"/>
    <property type="match status" value="1"/>
</dbReference>
<dbReference type="AlphaFoldDB" id="A0A371XEA4"/>
<dbReference type="GO" id="GO:0071111">
    <property type="term" value="F:cyclic-guanylate-specific phosphodiesterase activity"/>
    <property type="evidence" value="ECO:0007669"/>
    <property type="project" value="InterPro"/>
</dbReference>
<accession>A0A371XEA4</accession>
<evidence type="ECO:0000259" key="1">
    <source>
        <dbReference type="PROSITE" id="PS50883"/>
    </source>
</evidence>
<keyword evidence="3" id="KW-1185">Reference proteome</keyword>
<comment type="caution">
    <text evidence="2">The sequence shown here is derived from an EMBL/GenBank/DDBJ whole genome shotgun (WGS) entry which is preliminary data.</text>
</comment>
<dbReference type="EMBL" id="QURN01000007">
    <property type="protein sequence ID" value="RFC67546.1"/>
    <property type="molecule type" value="Genomic_DNA"/>
</dbReference>
<proteinExistence type="predicted"/>
<dbReference type="PANTHER" id="PTHR33121">
    <property type="entry name" value="CYCLIC DI-GMP PHOSPHODIESTERASE PDEF"/>
    <property type="match status" value="1"/>
</dbReference>
<organism evidence="2 3">
    <name type="scientific">Mesorhizobium denitrificans</name>
    <dbReference type="NCBI Taxonomy" id="2294114"/>
    <lineage>
        <taxon>Bacteria</taxon>
        <taxon>Pseudomonadati</taxon>
        <taxon>Pseudomonadota</taxon>
        <taxon>Alphaproteobacteria</taxon>
        <taxon>Hyphomicrobiales</taxon>
        <taxon>Phyllobacteriaceae</taxon>
        <taxon>Mesorhizobium</taxon>
    </lineage>
</organism>
<sequence length="300" mass="33688">MARSLALSHLVRADDRTWFGVWGLYQLRSAFQPIFTFANGRLTPYAFEGLIRPTRDGEQLSPPAFFSTFTALERYHVETLTRNLHLLNAAQCLNENCSLFVNFDPGVFVEPSLADSALRDMRLVLHEAQIDPQRIVCEVTENQVASDETFVGLVKALREHGFRIAVDDYGADDSDMSRIQELSPDIVKFDGFWISRLMETSAGIALLKAMVGEFESRGISTLFEGLEEPWQVEVSETCGVSMVQGYALGRPQTVPANFESFEISDGPALREILEDDVASEVVAESGGRRRVFGRRVRRQR</sequence>
<dbReference type="Gene3D" id="3.20.20.450">
    <property type="entry name" value="EAL domain"/>
    <property type="match status" value="1"/>
</dbReference>
<evidence type="ECO:0000313" key="3">
    <source>
        <dbReference type="Proteomes" id="UP000262379"/>
    </source>
</evidence>
<feature type="domain" description="EAL" evidence="1">
    <location>
        <begin position="10"/>
        <end position="265"/>
    </location>
</feature>
<dbReference type="RefSeq" id="WP_116623979.1">
    <property type="nucleotide sequence ID" value="NZ_QURN01000007.1"/>
</dbReference>
<dbReference type="PROSITE" id="PS50883">
    <property type="entry name" value="EAL"/>
    <property type="match status" value="1"/>
</dbReference>
<dbReference type="InterPro" id="IPR001633">
    <property type="entry name" value="EAL_dom"/>
</dbReference>
<dbReference type="SUPFAM" id="SSF141868">
    <property type="entry name" value="EAL domain-like"/>
    <property type="match status" value="1"/>
</dbReference>
<reference evidence="3" key="1">
    <citation type="submission" date="2018-08" db="EMBL/GenBank/DDBJ databases">
        <authorList>
            <person name="Im W.T."/>
        </authorList>
    </citation>
    <scope>NUCLEOTIDE SEQUENCE [LARGE SCALE GENOMIC DNA]</scope>
    <source>
        <strain evidence="3">LA-28</strain>
    </source>
</reference>
<dbReference type="Proteomes" id="UP000262379">
    <property type="component" value="Unassembled WGS sequence"/>
</dbReference>
<dbReference type="CDD" id="cd01948">
    <property type="entry name" value="EAL"/>
    <property type="match status" value="1"/>
</dbReference>
<name>A0A371XEA4_9HYPH</name>
<dbReference type="Pfam" id="PF00563">
    <property type="entry name" value="EAL"/>
    <property type="match status" value="1"/>
</dbReference>
<dbReference type="SMART" id="SM00052">
    <property type="entry name" value="EAL"/>
    <property type="match status" value="1"/>
</dbReference>
<gene>
    <name evidence="2" type="ORF">DY251_11170</name>
</gene>
<dbReference type="InterPro" id="IPR050706">
    <property type="entry name" value="Cyclic-di-GMP_PDE-like"/>
</dbReference>